<proteinExistence type="predicted"/>
<organism evidence="1 2">
    <name type="scientific">Leptospira noguchii str. 2001034031</name>
    <dbReference type="NCBI Taxonomy" id="1193053"/>
    <lineage>
        <taxon>Bacteria</taxon>
        <taxon>Pseudomonadati</taxon>
        <taxon>Spirochaetota</taxon>
        <taxon>Spirochaetia</taxon>
        <taxon>Leptospirales</taxon>
        <taxon>Leptospiraceae</taxon>
        <taxon>Leptospira</taxon>
    </lineage>
</organism>
<evidence type="ECO:0000313" key="2">
    <source>
        <dbReference type="Proteomes" id="UP000012138"/>
    </source>
</evidence>
<sequence>MKNSEGIGAKTNNSSRLASMVARETQNVAACCRNVRL</sequence>
<name>M6Y8F0_9LEPT</name>
<accession>M6Y8F0</accession>
<dbReference type="AlphaFoldDB" id="M6Y8F0"/>
<reference evidence="1 2" key="1">
    <citation type="submission" date="2013-01" db="EMBL/GenBank/DDBJ databases">
        <authorList>
            <person name="Harkins D.M."/>
            <person name="Durkin A.S."/>
            <person name="Brinkac L.M."/>
            <person name="Haft D.H."/>
            <person name="Selengut J.D."/>
            <person name="Sanka R."/>
            <person name="DePew J."/>
            <person name="Purushe J."/>
            <person name="Whelen A.C."/>
            <person name="Vinetz J.M."/>
            <person name="Sutton G.G."/>
            <person name="Nierman W.C."/>
            <person name="Fouts D.E."/>
        </authorList>
    </citation>
    <scope>NUCLEOTIDE SEQUENCE [LARGE SCALE GENOMIC DNA]</scope>
    <source>
        <strain evidence="1 2">2001034031</strain>
    </source>
</reference>
<gene>
    <name evidence="1" type="ORF">LEP1GSC024_1819</name>
</gene>
<comment type="caution">
    <text evidence="1">The sequence shown here is derived from an EMBL/GenBank/DDBJ whole genome shotgun (WGS) entry which is preliminary data.</text>
</comment>
<evidence type="ECO:0000313" key="1">
    <source>
        <dbReference type="EMBL" id="EMO90005.1"/>
    </source>
</evidence>
<protein>
    <submittedName>
        <fullName evidence="1">Uncharacterized protein</fullName>
    </submittedName>
</protein>
<dbReference type="EMBL" id="AKXB02000069">
    <property type="protein sequence ID" value="EMO90005.1"/>
    <property type="molecule type" value="Genomic_DNA"/>
</dbReference>
<dbReference type="Proteomes" id="UP000012138">
    <property type="component" value="Unassembled WGS sequence"/>
</dbReference>